<protein>
    <submittedName>
        <fullName evidence="1">Uncharacterized protein</fullName>
    </submittedName>
</protein>
<sequence length="83" mass="9117">MFSNTNLSLGSSNIFTGNPNAKCQYQVSSHIKLLQLRRCTPALWICIETDPHTLQTINVLGGNPSLHQDNGVPPRNVECLVAE</sequence>
<name>A0A974H6I3_XENLA</name>
<evidence type="ECO:0000313" key="1">
    <source>
        <dbReference type="EMBL" id="OCT66724.1"/>
    </source>
</evidence>
<reference evidence="2" key="1">
    <citation type="journal article" date="2016" name="Nature">
        <title>Genome evolution in the allotetraploid frog Xenopus laevis.</title>
        <authorList>
            <person name="Session A.M."/>
            <person name="Uno Y."/>
            <person name="Kwon T."/>
            <person name="Chapman J.A."/>
            <person name="Toyoda A."/>
            <person name="Takahashi S."/>
            <person name="Fukui A."/>
            <person name="Hikosaka A."/>
            <person name="Suzuki A."/>
            <person name="Kondo M."/>
            <person name="van Heeringen S.J."/>
            <person name="Quigley I."/>
            <person name="Heinz S."/>
            <person name="Ogino H."/>
            <person name="Ochi H."/>
            <person name="Hellsten U."/>
            <person name="Lyons J.B."/>
            <person name="Simakov O."/>
            <person name="Putnam N."/>
            <person name="Stites J."/>
            <person name="Kuroki Y."/>
            <person name="Tanaka T."/>
            <person name="Michiue T."/>
            <person name="Watanabe M."/>
            <person name="Bogdanovic O."/>
            <person name="Lister R."/>
            <person name="Georgiou G."/>
            <person name="Paranjpe S.S."/>
            <person name="van Kruijsbergen I."/>
            <person name="Shu S."/>
            <person name="Carlson J."/>
            <person name="Kinoshita T."/>
            <person name="Ohta Y."/>
            <person name="Mawaribuchi S."/>
            <person name="Jenkins J."/>
            <person name="Grimwood J."/>
            <person name="Schmutz J."/>
            <person name="Mitros T."/>
            <person name="Mozaffari S.V."/>
            <person name="Suzuki Y."/>
            <person name="Haramoto Y."/>
            <person name="Yamamoto T.S."/>
            <person name="Takagi C."/>
            <person name="Heald R."/>
            <person name="Miller K."/>
            <person name="Haudenschild C."/>
            <person name="Kitzman J."/>
            <person name="Nakayama T."/>
            <person name="Izutsu Y."/>
            <person name="Robert J."/>
            <person name="Fortriede J."/>
            <person name="Burns K."/>
            <person name="Lotay V."/>
            <person name="Karimi K."/>
            <person name="Yasuoka Y."/>
            <person name="Dichmann D.S."/>
            <person name="Flajnik M.F."/>
            <person name="Houston D.W."/>
            <person name="Shendure J."/>
            <person name="DuPasquier L."/>
            <person name="Vize P.D."/>
            <person name="Zorn A.M."/>
            <person name="Ito M."/>
            <person name="Marcotte E.M."/>
            <person name="Wallingford J.B."/>
            <person name="Ito Y."/>
            <person name="Asashima M."/>
            <person name="Ueno N."/>
            <person name="Matsuda Y."/>
            <person name="Veenstra G.J."/>
            <person name="Fujiyama A."/>
            <person name="Harland R.M."/>
            <person name="Taira M."/>
            <person name="Rokhsar D.S."/>
        </authorList>
    </citation>
    <scope>NUCLEOTIDE SEQUENCE [LARGE SCALE GENOMIC DNA]</scope>
    <source>
        <strain evidence="2">J</strain>
    </source>
</reference>
<dbReference type="EMBL" id="CM004481">
    <property type="protein sequence ID" value="OCT66724.1"/>
    <property type="molecule type" value="Genomic_DNA"/>
</dbReference>
<gene>
    <name evidence="1" type="ORF">XELAEV_18042976mg</name>
</gene>
<dbReference type="AlphaFoldDB" id="A0A974H6I3"/>
<organism evidence="1 2">
    <name type="scientific">Xenopus laevis</name>
    <name type="common">African clawed frog</name>
    <dbReference type="NCBI Taxonomy" id="8355"/>
    <lineage>
        <taxon>Eukaryota</taxon>
        <taxon>Metazoa</taxon>
        <taxon>Chordata</taxon>
        <taxon>Craniata</taxon>
        <taxon>Vertebrata</taxon>
        <taxon>Euteleostomi</taxon>
        <taxon>Amphibia</taxon>
        <taxon>Batrachia</taxon>
        <taxon>Anura</taxon>
        <taxon>Pipoidea</taxon>
        <taxon>Pipidae</taxon>
        <taxon>Xenopodinae</taxon>
        <taxon>Xenopus</taxon>
        <taxon>Xenopus</taxon>
    </lineage>
</organism>
<evidence type="ECO:0000313" key="2">
    <source>
        <dbReference type="Proteomes" id="UP000694892"/>
    </source>
</evidence>
<proteinExistence type="predicted"/>
<dbReference type="Proteomes" id="UP000694892">
    <property type="component" value="Chromosome 8S"/>
</dbReference>
<accession>A0A974H6I3</accession>